<keyword evidence="2" id="KW-0812">Transmembrane</keyword>
<feature type="domain" description="DUF1232" evidence="5">
    <location>
        <begin position="81"/>
        <end position="113"/>
    </location>
</feature>
<dbReference type="InterPro" id="IPR010652">
    <property type="entry name" value="DUF1232"/>
</dbReference>
<proteinExistence type="predicted"/>
<dbReference type="Pfam" id="PF06803">
    <property type="entry name" value="DUF1232"/>
    <property type="match status" value="1"/>
</dbReference>
<evidence type="ECO:0000256" key="4">
    <source>
        <dbReference type="ARBA" id="ARBA00023136"/>
    </source>
</evidence>
<evidence type="ECO:0000313" key="6">
    <source>
        <dbReference type="EMBL" id="SVA52654.1"/>
    </source>
</evidence>
<evidence type="ECO:0000256" key="3">
    <source>
        <dbReference type="ARBA" id="ARBA00022989"/>
    </source>
</evidence>
<evidence type="ECO:0000256" key="1">
    <source>
        <dbReference type="ARBA" id="ARBA00004127"/>
    </source>
</evidence>
<feature type="non-terminal residue" evidence="6">
    <location>
        <position position="126"/>
    </location>
</feature>
<keyword evidence="4" id="KW-0472">Membrane</keyword>
<evidence type="ECO:0000256" key="2">
    <source>
        <dbReference type="ARBA" id="ARBA00022692"/>
    </source>
</evidence>
<comment type="subcellular location">
    <subcellularLocation>
        <location evidence="1">Endomembrane system</location>
        <topology evidence="1">Multi-pass membrane protein</topology>
    </subcellularLocation>
</comment>
<reference evidence="6" key="1">
    <citation type="submission" date="2018-05" db="EMBL/GenBank/DDBJ databases">
        <authorList>
            <person name="Lanie J.A."/>
            <person name="Ng W.-L."/>
            <person name="Kazmierczak K.M."/>
            <person name="Andrzejewski T.M."/>
            <person name="Davidsen T.M."/>
            <person name="Wayne K.J."/>
            <person name="Tettelin H."/>
            <person name="Glass J.I."/>
            <person name="Rusch D."/>
            <person name="Podicherti R."/>
            <person name="Tsui H.-C.T."/>
            <person name="Winkler M.E."/>
        </authorList>
    </citation>
    <scope>NUCLEOTIDE SEQUENCE</scope>
</reference>
<evidence type="ECO:0000259" key="5">
    <source>
        <dbReference type="Pfam" id="PF06803"/>
    </source>
</evidence>
<protein>
    <recommendedName>
        <fullName evidence="5">DUF1232 domain-containing protein</fullName>
    </recommendedName>
</protein>
<keyword evidence="3" id="KW-1133">Transmembrane helix</keyword>
<name>A0A381WJH3_9ZZZZ</name>
<gene>
    <name evidence="6" type="ORF">METZ01_LOCUS105508</name>
</gene>
<dbReference type="GO" id="GO:0012505">
    <property type="term" value="C:endomembrane system"/>
    <property type="evidence" value="ECO:0007669"/>
    <property type="project" value="UniProtKB-SubCell"/>
</dbReference>
<dbReference type="EMBL" id="UINC01012002">
    <property type="protein sequence ID" value="SVA52654.1"/>
    <property type="molecule type" value="Genomic_DNA"/>
</dbReference>
<organism evidence="6">
    <name type="scientific">marine metagenome</name>
    <dbReference type="NCBI Taxonomy" id="408172"/>
    <lineage>
        <taxon>unclassified sequences</taxon>
        <taxon>metagenomes</taxon>
        <taxon>ecological metagenomes</taxon>
    </lineage>
</organism>
<accession>A0A381WJH3</accession>
<sequence>MTDPKLFQLTDEDKTHYQEMIKQIDTGHQNSIIKVLGIKIQTMLDEGHLNSVEVELIEDVARLAEILELYPELPETVIKKILFAMSYFIDENDEIPDVIPDYGYLDDVKVVSWVIDDIRDQIPKMT</sequence>
<dbReference type="AlphaFoldDB" id="A0A381WJH3"/>